<organism evidence="4 5">
    <name type="scientific">Ficus carica</name>
    <name type="common">Common fig</name>
    <dbReference type="NCBI Taxonomy" id="3494"/>
    <lineage>
        <taxon>Eukaryota</taxon>
        <taxon>Viridiplantae</taxon>
        <taxon>Streptophyta</taxon>
        <taxon>Embryophyta</taxon>
        <taxon>Tracheophyta</taxon>
        <taxon>Spermatophyta</taxon>
        <taxon>Magnoliopsida</taxon>
        <taxon>eudicotyledons</taxon>
        <taxon>Gunneridae</taxon>
        <taxon>Pentapetalae</taxon>
        <taxon>rosids</taxon>
        <taxon>fabids</taxon>
        <taxon>Rosales</taxon>
        <taxon>Moraceae</taxon>
        <taxon>Ficeae</taxon>
        <taxon>Ficus</taxon>
    </lineage>
</organism>
<evidence type="ECO:0000313" key="5">
    <source>
        <dbReference type="Proteomes" id="UP001187192"/>
    </source>
</evidence>
<sequence>MNMRTKKTKAVGIPTVDLSSERSTVKESIVTACEEYGFFKVVNHGVPPHVIARLEEEGSGFFSKTVHEKQRGRVGPASPFGYGSKNIGRNGDMGELEYLLLHTHPLSVSETSKTLSNDPSKFSCAVNDYTEAVRELACEILDLVGEGLWISDKFSFSRLIRDVKSDSLLRLNHYPPVKDKDCINEWDPPMGQLHHHHHHRHHHQHTAAANNDRGKERMSMVYFGAPPLNAWIHALPEMVSAERPIEYRPFTWAQFKNAAFSLRLADSRLDLFKISSPLPHDTHPLKLPF</sequence>
<dbReference type="Pfam" id="PF14226">
    <property type="entry name" value="DIOX_N"/>
    <property type="match status" value="1"/>
</dbReference>
<proteinExistence type="predicted"/>
<dbReference type="SUPFAM" id="SSF51197">
    <property type="entry name" value="Clavaminate synthase-like"/>
    <property type="match status" value="1"/>
</dbReference>
<evidence type="ECO:0000256" key="1">
    <source>
        <dbReference type="ARBA" id="ARBA00022723"/>
    </source>
</evidence>
<comment type="caution">
    <text evidence="4">The sequence shown here is derived from an EMBL/GenBank/DDBJ whole genome shotgun (WGS) entry which is preliminary data.</text>
</comment>
<gene>
    <name evidence="4" type="ORF">TIFTF001_021406</name>
</gene>
<dbReference type="AlphaFoldDB" id="A0AA88DEJ0"/>
<keyword evidence="5" id="KW-1185">Reference proteome</keyword>
<dbReference type="GO" id="GO:0046872">
    <property type="term" value="F:metal ion binding"/>
    <property type="evidence" value="ECO:0007669"/>
    <property type="project" value="UniProtKB-KW"/>
</dbReference>
<dbReference type="InterPro" id="IPR027443">
    <property type="entry name" value="IPNS-like_sf"/>
</dbReference>
<accession>A0AA88DEJ0</accession>
<dbReference type="Gene3D" id="2.60.120.330">
    <property type="entry name" value="B-lactam Antibiotic, Isopenicillin N Synthase, Chain"/>
    <property type="match status" value="2"/>
</dbReference>
<keyword evidence="2" id="KW-0408">Iron</keyword>
<dbReference type="InterPro" id="IPR026992">
    <property type="entry name" value="DIOX_N"/>
</dbReference>
<evidence type="ECO:0000256" key="2">
    <source>
        <dbReference type="ARBA" id="ARBA00023004"/>
    </source>
</evidence>
<dbReference type="PANTHER" id="PTHR47990">
    <property type="entry name" value="2-OXOGLUTARATE (2OG) AND FE(II)-DEPENDENT OXYGENASE SUPERFAMILY PROTEIN-RELATED"/>
    <property type="match status" value="1"/>
</dbReference>
<name>A0AA88DEJ0_FICCA</name>
<dbReference type="Proteomes" id="UP001187192">
    <property type="component" value="Unassembled WGS sequence"/>
</dbReference>
<reference evidence="4" key="1">
    <citation type="submission" date="2023-07" db="EMBL/GenBank/DDBJ databases">
        <title>draft genome sequence of fig (Ficus carica).</title>
        <authorList>
            <person name="Takahashi T."/>
            <person name="Nishimura K."/>
        </authorList>
    </citation>
    <scope>NUCLEOTIDE SEQUENCE</scope>
</reference>
<evidence type="ECO:0000259" key="3">
    <source>
        <dbReference type="Pfam" id="PF14226"/>
    </source>
</evidence>
<keyword evidence="1" id="KW-0479">Metal-binding</keyword>
<feature type="domain" description="Non-haem dioxygenase N-terminal" evidence="3">
    <location>
        <begin position="13"/>
        <end position="87"/>
    </location>
</feature>
<dbReference type="EMBL" id="BTGU01000041">
    <property type="protein sequence ID" value="GMN52257.1"/>
    <property type="molecule type" value="Genomic_DNA"/>
</dbReference>
<dbReference type="InterPro" id="IPR050231">
    <property type="entry name" value="Iron_ascorbate_oxido_reductase"/>
</dbReference>
<protein>
    <recommendedName>
        <fullName evidence="3">Non-haem dioxygenase N-terminal domain-containing protein</fullName>
    </recommendedName>
</protein>
<evidence type="ECO:0000313" key="4">
    <source>
        <dbReference type="EMBL" id="GMN52257.1"/>
    </source>
</evidence>